<proteinExistence type="predicted"/>
<name>A0A3P6TVT6_9BILA</name>
<dbReference type="EMBL" id="UYRT01028778">
    <property type="protein sequence ID" value="VDK68341.1"/>
    <property type="molecule type" value="Genomic_DNA"/>
</dbReference>
<sequence>MKGRVVRYLIQGESVVLGRDTQTHKVGICEVHS</sequence>
<accession>A0A3P6TVT6</accession>
<organism evidence="1 3">
    <name type="scientific">Gongylonema pulchrum</name>
    <dbReference type="NCBI Taxonomy" id="637853"/>
    <lineage>
        <taxon>Eukaryota</taxon>
        <taxon>Metazoa</taxon>
        <taxon>Ecdysozoa</taxon>
        <taxon>Nematoda</taxon>
        <taxon>Chromadorea</taxon>
        <taxon>Rhabditida</taxon>
        <taxon>Spirurina</taxon>
        <taxon>Spiruromorpha</taxon>
        <taxon>Spiruroidea</taxon>
        <taxon>Gongylonematidae</taxon>
        <taxon>Gongylonema</taxon>
    </lineage>
</organism>
<dbReference type="EMBL" id="UYRT01028787">
    <property type="protein sequence ID" value="VDK68359.1"/>
    <property type="molecule type" value="Genomic_DNA"/>
</dbReference>
<dbReference type="Proteomes" id="UP000271098">
    <property type="component" value="Unassembled WGS sequence"/>
</dbReference>
<evidence type="ECO:0000313" key="2">
    <source>
        <dbReference type="EMBL" id="VDK68359.1"/>
    </source>
</evidence>
<dbReference type="AlphaFoldDB" id="A0A3P6TVT6"/>
<evidence type="ECO:0000313" key="1">
    <source>
        <dbReference type="EMBL" id="VDK68341.1"/>
    </source>
</evidence>
<gene>
    <name evidence="1" type="ORF">GPUH_LOCUS9115</name>
    <name evidence="2" type="ORF">GPUH_LOCUS9119</name>
</gene>
<evidence type="ECO:0000313" key="3">
    <source>
        <dbReference type="Proteomes" id="UP000271098"/>
    </source>
</evidence>
<reference evidence="1 3" key="1">
    <citation type="submission" date="2018-11" db="EMBL/GenBank/DDBJ databases">
        <authorList>
            <consortium name="Pathogen Informatics"/>
        </authorList>
    </citation>
    <scope>NUCLEOTIDE SEQUENCE [LARGE SCALE GENOMIC DNA]</scope>
</reference>
<keyword evidence="3" id="KW-1185">Reference proteome</keyword>
<protein>
    <submittedName>
        <fullName evidence="1">Uncharacterized protein</fullName>
    </submittedName>
</protein>